<dbReference type="SUPFAM" id="SSF56300">
    <property type="entry name" value="Metallo-dependent phosphatases"/>
    <property type="match status" value="1"/>
</dbReference>
<dbReference type="GO" id="GO:0042147">
    <property type="term" value="P:retrograde transport, endosome to Golgi"/>
    <property type="evidence" value="ECO:0007669"/>
    <property type="project" value="InterPro"/>
</dbReference>
<gene>
    <name evidence="7" type="ORF">COCNU_13G002470</name>
</gene>
<dbReference type="InterPro" id="IPR024654">
    <property type="entry name" value="Calcineurin-like_PHP_lpxH"/>
</dbReference>
<proteinExistence type="inferred from homology"/>
<dbReference type="GO" id="GO:0015031">
    <property type="term" value="P:protein transport"/>
    <property type="evidence" value="ECO:0007669"/>
    <property type="project" value="UniProtKB-KW"/>
</dbReference>
<dbReference type="InterPro" id="IPR029052">
    <property type="entry name" value="Metallo-depent_PP-like"/>
</dbReference>
<dbReference type="NCBIfam" id="TIGR00040">
    <property type="entry name" value="yfcE"/>
    <property type="match status" value="1"/>
</dbReference>
<evidence type="ECO:0000256" key="5">
    <source>
        <dbReference type="RuleBase" id="RU362040"/>
    </source>
</evidence>
<dbReference type="OrthoDB" id="10258130at2759"/>
<evidence type="ECO:0000256" key="3">
    <source>
        <dbReference type="ARBA" id="ARBA00022448"/>
    </source>
</evidence>
<protein>
    <recommendedName>
        <fullName evidence="2 5">Vacuolar protein sorting-associated protein 29</fullName>
    </recommendedName>
</protein>
<keyword evidence="4" id="KW-0653">Protein transport</keyword>
<dbReference type="EMBL" id="CM017884">
    <property type="protein sequence ID" value="KAG1366457.1"/>
    <property type="molecule type" value="Genomic_DNA"/>
</dbReference>
<evidence type="ECO:0000256" key="2">
    <source>
        <dbReference type="ARBA" id="ARBA00017767"/>
    </source>
</evidence>
<comment type="caution">
    <text evidence="7">The sequence shown here is derived from an EMBL/GenBank/DDBJ whole genome shotgun (WGS) entry which is preliminary data.</text>
</comment>
<name>A0A8K0ISK4_COCNU</name>
<reference evidence="7" key="1">
    <citation type="journal article" date="2017" name="Gigascience">
        <title>The genome draft of coconut (Cocos nucifera).</title>
        <authorList>
            <person name="Xiao Y."/>
            <person name="Xu P."/>
            <person name="Fan H."/>
            <person name="Baudouin L."/>
            <person name="Xia W."/>
            <person name="Bocs S."/>
            <person name="Xu J."/>
            <person name="Li Q."/>
            <person name="Guo A."/>
            <person name="Zhou L."/>
            <person name="Li J."/>
            <person name="Wu Y."/>
            <person name="Ma Z."/>
            <person name="Armero A."/>
            <person name="Issali A.E."/>
            <person name="Liu N."/>
            <person name="Peng M."/>
            <person name="Yang Y."/>
        </authorList>
    </citation>
    <scope>NUCLEOTIDE SEQUENCE</scope>
    <source>
        <tissue evidence="7">Spear leaf of Hainan Tall coconut</tissue>
    </source>
</reference>
<sequence>MVLVLALGDLHIPQRAPDLPSKFKSMLVPEKIQHFICTGNLCIKEVHDYLKSLCPDLHVTQGEYDGDSHYPEIRTLTIGQFKLGLCHGHQIIPWGDLDSLAMLQRQLDVDILVTGHTHQFKAYKHEGGVVVNPGSATGSYSDITYDINPSFVLMDIDGLRVVVYVYELIDGEEPKQTTQFVIEAFIVPGDCRRDRDEVWAQHMEFEGFHSMELLEEWKRDVSCQLLLVSLFLGRKNYPMVADITSLALFFGAAPKQ</sequence>
<accession>A0A8K0ISK4</accession>
<evidence type="ECO:0000313" key="7">
    <source>
        <dbReference type="EMBL" id="KAG1366457.1"/>
    </source>
</evidence>
<keyword evidence="3" id="KW-0813">Transport</keyword>
<dbReference type="Proteomes" id="UP000797356">
    <property type="component" value="Chromosome 13"/>
</dbReference>
<dbReference type="Pfam" id="PF12850">
    <property type="entry name" value="Metallophos_2"/>
    <property type="match status" value="1"/>
</dbReference>
<evidence type="ECO:0000256" key="1">
    <source>
        <dbReference type="ARBA" id="ARBA00005945"/>
    </source>
</evidence>
<dbReference type="Gene3D" id="3.60.21.10">
    <property type="match status" value="1"/>
</dbReference>
<dbReference type="AlphaFoldDB" id="A0A8K0ISK4"/>
<evidence type="ECO:0000259" key="6">
    <source>
        <dbReference type="Pfam" id="PF12850"/>
    </source>
</evidence>
<dbReference type="GO" id="GO:0030904">
    <property type="term" value="C:retromer complex"/>
    <property type="evidence" value="ECO:0007669"/>
    <property type="project" value="InterPro"/>
</dbReference>
<dbReference type="InterPro" id="IPR028661">
    <property type="entry name" value="Vps29"/>
</dbReference>
<dbReference type="PANTHER" id="PTHR11124">
    <property type="entry name" value="VACUOLAR SORTING PROTEIN VPS29"/>
    <property type="match status" value="1"/>
</dbReference>
<dbReference type="CDD" id="cd07394">
    <property type="entry name" value="MPP_Vps29"/>
    <property type="match status" value="1"/>
</dbReference>
<organism evidence="7 8">
    <name type="scientific">Cocos nucifera</name>
    <name type="common">Coconut palm</name>
    <dbReference type="NCBI Taxonomy" id="13894"/>
    <lineage>
        <taxon>Eukaryota</taxon>
        <taxon>Viridiplantae</taxon>
        <taxon>Streptophyta</taxon>
        <taxon>Embryophyta</taxon>
        <taxon>Tracheophyta</taxon>
        <taxon>Spermatophyta</taxon>
        <taxon>Magnoliopsida</taxon>
        <taxon>Liliopsida</taxon>
        <taxon>Arecaceae</taxon>
        <taxon>Arecoideae</taxon>
        <taxon>Cocoseae</taxon>
        <taxon>Attaleinae</taxon>
        <taxon>Cocos</taxon>
    </lineage>
</organism>
<dbReference type="InterPro" id="IPR000979">
    <property type="entry name" value="Phosphodiesterase_MJ0936/Vps29"/>
</dbReference>
<keyword evidence="8" id="KW-1185">Reference proteome</keyword>
<evidence type="ECO:0000313" key="8">
    <source>
        <dbReference type="Proteomes" id="UP000797356"/>
    </source>
</evidence>
<dbReference type="GO" id="GO:0005829">
    <property type="term" value="C:cytosol"/>
    <property type="evidence" value="ECO:0007669"/>
    <property type="project" value="GOC"/>
</dbReference>
<evidence type="ECO:0000256" key="4">
    <source>
        <dbReference type="ARBA" id="ARBA00022927"/>
    </source>
</evidence>
<comment type="similarity">
    <text evidence="1 5">Belongs to the VPS29 family.</text>
</comment>
<feature type="domain" description="Calcineurin-like phosphoesterase" evidence="6">
    <location>
        <begin position="4"/>
        <end position="157"/>
    </location>
</feature>
<reference evidence="7" key="2">
    <citation type="submission" date="2019-07" db="EMBL/GenBank/DDBJ databases">
        <authorList>
            <person name="Yang Y."/>
            <person name="Bocs S."/>
            <person name="Baudouin L."/>
        </authorList>
    </citation>
    <scope>NUCLEOTIDE SEQUENCE</scope>
    <source>
        <tissue evidence="7">Spear leaf of Hainan Tall coconut</tissue>
    </source>
</reference>
<dbReference type="GO" id="GO:0031410">
    <property type="term" value="C:cytoplasmic vesicle"/>
    <property type="evidence" value="ECO:0007669"/>
    <property type="project" value="UniProtKB-ARBA"/>
</dbReference>
<dbReference type="FunFam" id="3.60.21.10:FF:000015">
    <property type="entry name" value="Vacuolar protein sorting-associated protein 29"/>
    <property type="match status" value="1"/>
</dbReference>